<dbReference type="InterPro" id="IPR041916">
    <property type="entry name" value="Anti_sigma_zinc_sf"/>
</dbReference>
<dbReference type="InterPro" id="IPR027383">
    <property type="entry name" value="Znf_put"/>
</dbReference>
<evidence type="ECO:0000313" key="6">
    <source>
        <dbReference type="Proteomes" id="UP000243542"/>
    </source>
</evidence>
<evidence type="ECO:0000256" key="2">
    <source>
        <dbReference type="ARBA" id="ARBA00023163"/>
    </source>
</evidence>
<dbReference type="Pfam" id="PF13490">
    <property type="entry name" value="zf-HC2"/>
    <property type="match status" value="1"/>
</dbReference>
<feature type="domain" description="Putative zinc-finger" evidence="4">
    <location>
        <begin position="18"/>
        <end position="43"/>
    </location>
</feature>
<feature type="compositionally biased region" description="Low complexity" evidence="3">
    <location>
        <begin position="209"/>
        <end position="220"/>
    </location>
</feature>
<dbReference type="EMBL" id="PDJK01000002">
    <property type="protein sequence ID" value="PFG47328.1"/>
    <property type="molecule type" value="Genomic_DNA"/>
</dbReference>
<name>A0A2A9F841_9PSEU</name>
<evidence type="ECO:0000256" key="3">
    <source>
        <dbReference type="SAM" id="MobiDB-lite"/>
    </source>
</evidence>
<accession>A0A2A9F841</accession>
<feature type="region of interest" description="Disordered" evidence="3">
    <location>
        <begin position="189"/>
        <end position="234"/>
    </location>
</feature>
<sequence length="234" mass="23346">MTGWGLRESHLLPDVVVAFVDGELTPGARDRAAAHLACCPGCAGEVRAQRQAGAAVKQAGEPTMSAGFLASLRSIPEHTDLPGSPDNLAVTADGQLVAIQRPDRVAGLRDGASVLGGTAPLGTTAPLGQSANLLGGGRFGFSRKRAAQGAGVVVSGLVLSALALVGTAGDSGDGTGDQSPAQRNANLLPAQMSVPTTRQAPETAVTETSASSNPASSSSAVRPVDDRVPSAPAR</sequence>
<protein>
    <submittedName>
        <fullName evidence="5">Putative zinc finger protein</fullName>
    </submittedName>
</protein>
<gene>
    <name evidence="5" type="ORF">ATK36_2365</name>
</gene>
<evidence type="ECO:0000313" key="5">
    <source>
        <dbReference type="EMBL" id="PFG47328.1"/>
    </source>
</evidence>
<evidence type="ECO:0000259" key="4">
    <source>
        <dbReference type="Pfam" id="PF13490"/>
    </source>
</evidence>
<keyword evidence="2" id="KW-0804">Transcription</keyword>
<proteinExistence type="predicted"/>
<evidence type="ECO:0000256" key="1">
    <source>
        <dbReference type="ARBA" id="ARBA00023015"/>
    </source>
</evidence>
<reference evidence="5 6" key="1">
    <citation type="submission" date="2017-10" db="EMBL/GenBank/DDBJ databases">
        <title>Sequencing the genomes of 1000 actinobacteria strains.</title>
        <authorList>
            <person name="Klenk H.-P."/>
        </authorList>
    </citation>
    <scope>NUCLEOTIDE SEQUENCE [LARGE SCALE GENOMIC DNA]</scope>
    <source>
        <strain evidence="5 6">DSM 46092</strain>
    </source>
</reference>
<dbReference type="AlphaFoldDB" id="A0A2A9F841"/>
<dbReference type="Gene3D" id="1.10.10.1320">
    <property type="entry name" value="Anti-sigma factor, zinc-finger domain"/>
    <property type="match status" value="1"/>
</dbReference>
<feature type="compositionally biased region" description="Polar residues" evidence="3">
    <location>
        <begin position="193"/>
        <end position="208"/>
    </location>
</feature>
<keyword evidence="6" id="KW-1185">Reference proteome</keyword>
<dbReference type="RefSeq" id="WP_098511247.1">
    <property type="nucleotide sequence ID" value="NZ_JBIAKZ010000013.1"/>
</dbReference>
<organism evidence="5 6">
    <name type="scientific">Amycolatopsis sulphurea</name>
    <dbReference type="NCBI Taxonomy" id="76022"/>
    <lineage>
        <taxon>Bacteria</taxon>
        <taxon>Bacillati</taxon>
        <taxon>Actinomycetota</taxon>
        <taxon>Actinomycetes</taxon>
        <taxon>Pseudonocardiales</taxon>
        <taxon>Pseudonocardiaceae</taxon>
        <taxon>Amycolatopsis</taxon>
    </lineage>
</organism>
<dbReference type="Proteomes" id="UP000243542">
    <property type="component" value="Unassembled WGS sequence"/>
</dbReference>
<comment type="caution">
    <text evidence="5">The sequence shown here is derived from an EMBL/GenBank/DDBJ whole genome shotgun (WGS) entry which is preliminary data.</text>
</comment>
<keyword evidence="1" id="KW-0805">Transcription regulation</keyword>